<keyword evidence="6" id="KW-0966">Cell projection</keyword>
<keyword evidence="6" id="KW-0969">Cilium</keyword>
<organism evidence="6 7">
    <name type="scientific">Clostridium weizhouense</name>
    <dbReference type="NCBI Taxonomy" id="2859781"/>
    <lineage>
        <taxon>Bacteria</taxon>
        <taxon>Bacillati</taxon>
        <taxon>Bacillota</taxon>
        <taxon>Clostridia</taxon>
        <taxon>Eubacteriales</taxon>
        <taxon>Clostridiaceae</taxon>
        <taxon>Clostridium</taxon>
    </lineage>
</organism>
<dbReference type="HAMAP" id="MF_00724">
    <property type="entry name" value="FliE"/>
    <property type="match status" value="1"/>
</dbReference>
<gene>
    <name evidence="4 6" type="primary">fliE</name>
    <name evidence="6" type="ORF">KYD98_00495</name>
</gene>
<dbReference type="PRINTS" id="PR01006">
    <property type="entry name" value="FLGHOOKFLIE"/>
</dbReference>
<name>A0ABS7AIR7_9CLOT</name>
<evidence type="ECO:0000256" key="1">
    <source>
        <dbReference type="ARBA" id="ARBA00004117"/>
    </source>
</evidence>
<evidence type="ECO:0000256" key="5">
    <source>
        <dbReference type="NCBIfam" id="TIGR00205"/>
    </source>
</evidence>
<keyword evidence="7" id="KW-1185">Reference proteome</keyword>
<reference evidence="6 7" key="1">
    <citation type="submission" date="2021-07" db="EMBL/GenBank/DDBJ databases">
        <title>Clostridium weizhouense sp. nov., an anaerobic bacterium isolated from activated sludge of Petroleum wastewater.</title>
        <authorList>
            <person name="Li Q."/>
        </authorList>
    </citation>
    <scope>NUCLEOTIDE SEQUENCE [LARGE SCALE GENOMIC DNA]</scope>
    <source>
        <strain evidence="6 7">YB-6</strain>
    </source>
</reference>
<dbReference type="InterPro" id="IPR001624">
    <property type="entry name" value="FliE"/>
</dbReference>
<evidence type="ECO:0000256" key="2">
    <source>
        <dbReference type="ARBA" id="ARBA00009272"/>
    </source>
</evidence>
<dbReference type="Pfam" id="PF02049">
    <property type="entry name" value="FliE"/>
    <property type="match status" value="1"/>
</dbReference>
<sequence length="104" mass="11930">MNINNSFEQSQIRFDKNFNTLNENKKSVQATNSSFGETLKNCIDDVNSKQIEADKYTNAFVRGDNVNIDEVMIKGEEASLSLQFLAKTRDQLVEAYKELTRMQL</sequence>
<evidence type="ECO:0000313" key="7">
    <source>
        <dbReference type="Proteomes" id="UP001519921"/>
    </source>
</evidence>
<keyword evidence="3 4" id="KW-0975">Bacterial flagellum</keyword>
<comment type="caution">
    <text evidence="6">The sequence shown here is derived from an EMBL/GenBank/DDBJ whole genome shotgun (WGS) entry which is preliminary data.</text>
</comment>
<evidence type="ECO:0000256" key="3">
    <source>
        <dbReference type="ARBA" id="ARBA00023143"/>
    </source>
</evidence>
<evidence type="ECO:0000313" key="6">
    <source>
        <dbReference type="EMBL" id="MBW6408564.1"/>
    </source>
</evidence>
<dbReference type="PANTHER" id="PTHR34653:SF1">
    <property type="entry name" value="FLAGELLAR HOOK-BASAL BODY COMPLEX PROTEIN FLIE"/>
    <property type="match status" value="1"/>
</dbReference>
<evidence type="ECO:0000256" key="4">
    <source>
        <dbReference type="HAMAP-Rule" id="MF_00724"/>
    </source>
</evidence>
<dbReference type="NCBIfam" id="TIGR00205">
    <property type="entry name" value="fliE"/>
    <property type="match status" value="1"/>
</dbReference>
<dbReference type="PANTHER" id="PTHR34653">
    <property type="match status" value="1"/>
</dbReference>
<dbReference type="EMBL" id="JAHXPT010000001">
    <property type="protein sequence ID" value="MBW6408564.1"/>
    <property type="molecule type" value="Genomic_DNA"/>
</dbReference>
<comment type="subcellular location">
    <subcellularLocation>
        <location evidence="1 4">Bacterial flagellum basal body</location>
    </subcellularLocation>
</comment>
<dbReference type="RefSeq" id="WP_219777627.1">
    <property type="nucleotide sequence ID" value="NZ_JAHXPT010000001.1"/>
</dbReference>
<comment type="similarity">
    <text evidence="2 4">Belongs to the FliE family.</text>
</comment>
<protein>
    <recommendedName>
        <fullName evidence="4 5">Flagellar hook-basal body complex protein FliE</fullName>
    </recommendedName>
</protein>
<dbReference type="Proteomes" id="UP001519921">
    <property type="component" value="Unassembled WGS sequence"/>
</dbReference>
<proteinExistence type="inferred from homology"/>
<accession>A0ABS7AIR7</accession>
<keyword evidence="6" id="KW-0282">Flagellum</keyword>